<name>A0A9W3JES6_BACTU</name>
<dbReference type="AlphaFoldDB" id="A0A9W3JES6"/>
<dbReference type="EMBL" id="CP003752">
    <property type="protein sequence ID" value="AFQ18718.1"/>
    <property type="molecule type" value="Genomic_DNA"/>
</dbReference>
<reference evidence="1 2" key="1">
    <citation type="submission" date="2012-08" db="EMBL/GenBank/DDBJ databases">
        <authorList>
            <person name="Doggett N."/>
            <person name="Teshima H."/>
            <person name="Bruce D."/>
            <person name="Detter J.C."/>
            <person name="Johnson S.L."/>
            <person name="Han C."/>
        </authorList>
    </citation>
    <scope>NUCLEOTIDE SEQUENCE [LARGE SCALE GENOMIC DNA]</scope>
    <source>
        <strain evidence="1 2">HD-771</strain>
    </source>
</reference>
<gene>
    <name evidence="1" type="ORF">BTG_26595</name>
</gene>
<proteinExistence type="predicted"/>
<protein>
    <submittedName>
        <fullName evidence="1">Uncharacterized protein</fullName>
    </submittedName>
</protein>
<evidence type="ECO:0000313" key="2">
    <source>
        <dbReference type="Proteomes" id="UP000005259"/>
    </source>
</evidence>
<sequence>MDIKEVAKAVQVIREAQNEHGIIRIDGKEVHLKNEVLESLLDESQTKPLILKRESKYYPYEVSFINDHVTYFSLYTQERMEEKIGGIPNARKFNGNREPSGFLIQ</sequence>
<dbReference type="RefSeq" id="WP_000351736.1">
    <property type="nucleotide sequence ID" value="NC_018500.1"/>
</dbReference>
<evidence type="ECO:0000313" key="1">
    <source>
        <dbReference type="EMBL" id="AFQ18718.1"/>
    </source>
</evidence>
<dbReference type="Proteomes" id="UP000005259">
    <property type="component" value="Chromosome"/>
</dbReference>
<organism evidence="1 2">
    <name type="scientific">Bacillus thuringiensis HD-771</name>
    <dbReference type="NCBI Taxonomy" id="1218175"/>
    <lineage>
        <taxon>Bacteria</taxon>
        <taxon>Bacillati</taxon>
        <taxon>Bacillota</taxon>
        <taxon>Bacilli</taxon>
        <taxon>Bacillales</taxon>
        <taxon>Bacillaceae</taxon>
        <taxon>Bacillus</taxon>
        <taxon>Bacillus cereus group</taxon>
    </lineage>
</organism>
<accession>A0A9W3JES6</accession>
<dbReference type="KEGG" id="bti:BTG_26595"/>